<protein>
    <submittedName>
        <fullName evidence="1">Uncharacterized protein</fullName>
    </submittedName>
</protein>
<keyword evidence="2" id="KW-1185">Reference proteome</keyword>
<reference evidence="1" key="1">
    <citation type="submission" date="2020-08" db="EMBL/GenBank/DDBJ databases">
        <title>Multicomponent nature underlies the extraordinary mechanical properties of spider dragline silk.</title>
        <authorList>
            <person name="Kono N."/>
            <person name="Nakamura H."/>
            <person name="Mori M."/>
            <person name="Yoshida Y."/>
            <person name="Ohtoshi R."/>
            <person name="Malay A.D."/>
            <person name="Moran D.A.P."/>
            <person name="Tomita M."/>
            <person name="Numata K."/>
            <person name="Arakawa K."/>
        </authorList>
    </citation>
    <scope>NUCLEOTIDE SEQUENCE</scope>
</reference>
<comment type="caution">
    <text evidence="1">The sequence shown here is derived from an EMBL/GenBank/DDBJ whole genome shotgun (WGS) entry which is preliminary data.</text>
</comment>
<dbReference type="AlphaFoldDB" id="A0A8X6T4Q1"/>
<accession>A0A8X6T4Q1</accession>
<gene>
    <name evidence="1" type="ORF">TNCV_2397981</name>
</gene>
<proteinExistence type="predicted"/>
<evidence type="ECO:0000313" key="1">
    <source>
        <dbReference type="EMBL" id="GFY18573.1"/>
    </source>
</evidence>
<dbReference type="Proteomes" id="UP000887159">
    <property type="component" value="Unassembled WGS sequence"/>
</dbReference>
<name>A0A8X6T4Q1_TRICX</name>
<dbReference type="EMBL" id="BMAU01021349">
    <property type="protein sequence ID" value="GFY18573.1"/>
    <property type="molecule type" value="Genomic_DNA"/>
</dbReference>
<sequence length="84" mass="9722">MSQDYCNKLYGDVGDVKRVQICIATRGWKRLHSVLSSVVHKSIGGNRPALPQSFELSSTPEQYETFYEHRSGRYALDLWFGRRK</sequence>
<organism evidence="1 2">
    <name type="scientific">Trichonephila clavipes</name>
    <name type="common">Golden silk orbweaver</name>
    <name type="synonym">Nephila clavipes</name>
    <dbReference type="NCBI Taxonomy" id="2585209"/>
    <lineage>
        <taxon>Eukaryota</taxon>
        <taxon>Metazoa</taxon>
        <taxon>Ecdysozoa</taxon>
        <taxon>Arthropoda</taxon>
        <taxon>Chelicerata</taxon>
        <taxon>Arachnida</taxon>
        <taxon>Araneae</taxon>
        <taxon>Araneomorphae</taxon>
        <taxon>Entelegynae</taxon>
        <taxon>Araneoidea</taxon>
        <taxon>Nephilidae</taxon>
        <taxon>Trichonephila</taxon>
    </lineage>
</organism>
<evidence type="ECO:0000313" key="2">
    <source>
        <dbReference type="Proteomes" id="UP000887159"/>
    </source>
</evidence>